<gene>
    <name evidence="2" type="ORF">SAMN04488133_3562</name>
</gene>
<dbReference type="EMBL" id="FNVN01000008">
    <property type="protein sequence ID" value="SEG74138.1"/>
    <property type="molecule type" value="Genomic_DNA"/>
</dbReference>
<dbReference type="OrthoDB" id="307766at2157"/>
<dbReference type="Proteomes" id="UP000236740">
    <property type="component" value="Unassembled WGS sequence"/>
</dbReference>
<evidence type="ECO:0000313" key="3">
    <source>
        <dbReference type="Proteomes" id="UP000236740"/>
    </source>
</evidence>
<dbReference type="RefSeq" id="WP_160113977.1">
    <property type="nucleotide sequence ID" value="NZ_CP031311.1"/>
</dbReference>
<organism evidence="2 3">
    <name type="scientific">Halobellus limi</name>
    <dbReference type="NCBI Taxonomy" id="699433"/>
    <lineage>
        <taxon>Archaea</taxon>
        <taxon>Methanobacteriati</taxon>
        <taxon>Methanobacteriota</taxon>
        <taxon>Stenosarchaea group</taxon>
        <taxon>Halobacteria</taxon>
        <taxon>Halobacteriales</taxon>
        <taxon>Haloferacaceae</taxon>
        <taxon>Halobellus</taxon>
    </lineage>
</organism>
<proteinExistence type="predicted"/>
<evidence type="ECO:0000313" key="2">
    <source>
        <dbReference type="EMBL" id="SEG74138.1"/>
    </source>
</evidence>
<name>A0A1H6CMG8_9EURY</name>
<keyword evidence="3" id="KW-1185">Reference proteome</keyword>
<sequence>MTDSVRTCDIDSIADDGDERRQHASADVAPELYGALGRDRTDETTPAGEHAATEGR</sequence>
<dbReference type="AlphaFoldDB" id="A0A1H6CMG8"/>
<protein>
    <submittedName>
        <fullName evidence="2">Uncharacterized protein</fullName>
    </submittedName>
</protein>
<dbReference type="GeneID" id="43740860"/>
<evidence type="ECO:0000256" key="1">
    <source>
        <dbReference type="SAM" id="MobiDB-lite"/>
    </source>
</evidence>
<accession>A0A1H6CMG8</accession>
<feature type="region of interest" description="Disordered" evidence="1">
    <location>
        <begin position="1"/>
        <end position="56"/>
    </location>
</feature>
<reference evidence="2 3" key="1">
    <citation type="submission" date="2016-10" db="EMBL/GenBank/DDBJ databases">
        <authorList>
            <person name="de Groot N.N."/>
        </authorList>
    </citation>
    <scope>NUCLEOTIDE SEQUENCE [LARGE SCALE GENOMIC DNA]</scope>
    <source>
        <strain evidence="2 3">CGMCC 1.10331</strain>
    </source>
</reference>